<keyword evidence="3" id="KW-1185">Reference proteome</keyword>
<feature type="compositionally biased region" description="Basic and acidic residues" evidence="1">
    <location>
        <begin position="340"/>
        <end position="369"/>
    </location>
</feature>
<accession>A0AAN6QS33</accession>
<organism evidence="2 3">
    <name type="scientific">Friedmanniomyces endolithicus</name>
    <dbReference type="NCBI Taxonomy" id="329885"/>
    <lineage>
        <taxon>Eukaryota</taxon>
        <taxon>Fungi</taxon>
        <taxon>Dikarya</taxon>
        <taxon>Ascomycota</taxon>
        <taxon>Pezizomycotina</taxon>
        <taxon>Dothideomycetes</taxon>
        <taxon>Dothideomycetidae</taxon>
        <taxon>Mycosphaerellales</taxon>
        <taxon>Teratosphaeriaceae</taxon>
        <taxon>Friedmanniomyces</taxon>
    </lineage>
</organism>
<dbReference type="EMBL" id="JAUJLE010000103">
    <property type="protein sequence ID" value="KAK0983136.1"/>
    <property type="molecule type" value="Genomic_DNA"/>
</dbReference>
<feature type="region of interest" description="Disordered" evidence="1">
    <location>
        <begin position="156"/>
        <end position="231"/>
    </location>
</feature>
<dbReference type="Proteomes" id="UP001175353">
    <property type="component" value="Unassembled WGS sequence"/>
</dbReference>
<feature type="region of interest" description="Disordered" evidence="1">
    <location>
        <begin position="340"/>
        <end position="371"/>
    </location>
</feature>
<gene>
    <name evidence="2" type="ORF">LTR91_011368</name>
</gene>
<proteinExistence type="predicted"/>
<evidence type="ECO:0000313" key="3">
    <source>
        <dbReference type="Proteomes" id="UP001175353"/>
    </source>
</evidence>
<protein>
    <submittedName>
        <fullName evidence="2">Uncharacterized protein</fullName>
    </submittedName>
</protein>
<feature type="compositionally biased region" description="Polar residues" evidence="1">
    <location>
        <begin position="180"/>
        <end position="189"/>
    </location>
</feature>
<feature type="region of interest" description="Disordered" evidence="1">
    <location>
        <begin position="1"/>
        <end position="119"/>
    </location>
</feature>
<feature type="region of interest" description="Disordered" evidence="1">
    <location>
        <begin position="391"/>
        <end position="421"/>
    </location>
</feature>
<feature type="region of interest" description="Disordered" evidence="1">
    <location>
        <begin position="446"/>
        <end position="526"/>
    </location>
</feature>
<feature type="compositionally biased region" description="Polar residues" evidence="1">
    <location>
        <begin position="99"/>
        <end position="110"/>
    </location>
</feature>
<reference evidence="2" key="1">
    <citation type="submission" date="2023-06" db="EMBL/GenBank/DDBJ databases">
        <title>Black Yeasts Isolated from many extreme environments.</title>
        <authorList>
            <person name="Coleine C."/>
            <person name="Stajich J.E."/>
            <person name="Selbmann L."/>
        </authorList>
    </citation>
    <scope>NUCLEOTIDE SEQUENCE</scope>
    <source>
        <strain evidence="2">CCFEE 5200</strain>
    </source>
</reference>
<feature type="compositionally biased region" description="Polar residues" evidence="1">
    <location>
        <begin position="1"/>
        <end position="12"/>
    </location>
</feature>
<sequence>MYQYPSSHQQGFGQAYSGPTPAKKPKSNPVITYYPPPPGYQGPAQPQPQPSYPWLQPQPQPQPQPPHPWLQPQPQPQPKPPHPWLQPQPHESGGWAQPGHQSYPQHAYSTPQAYQQPQWSYQQLQACVQNGLPSGHGYYPYSPAYHPLSDSWENPTCVLQSAPPQQWKAPPPPPPPGMTGNESRYSQASLPHATKASMGLKDGNAGMMPPPHPSTSGPDDPDEDFDYNHFARHPEDVDPNFSLGWLYWQAPLPTRVALPATFDEAELLAEASIKAESHIKPETYDEYSISDYYTNARDLESRPNMLETSARDNDSLHKTFPAVCTEMLSKVELMERYRDRPDRVERERSADAMELDGHKEASTSIKREDAADEGDILSNLEQALHAVDGSHDRQATVGSARSGAASMSVTAGDRSTRPKPLASIRDHAQDHVLAALGVTGLPKTVFPTPGPALGNASTPSSHEDGRTAPIHRPGSGATDRWFLRPPRSSPPQTQRLPGLEYDRRRNRHSSERPSRLAASIHQPAPTSRRRLLTRTLRLVRDRVAQTAANAVTARRRMTVVIPDVGGTMMRTRHRGSGARIRAWTLRTSESYMLLTSMLHY</sequence>
<feature type="compositionally biased region" description="Basic and acidic residues" evidence="1">
    <location>
        <begin position="500"/>
        <end position="514"/>
    </location>
</feature>
<feature type="compositionally biased region" description="Pro residues" evidence="1">
    <location>
        <begin position="34"/>
        <end position="86"/>
    </location>
</feature>
<comment type="caution">
    <text evidence="2">The sequence shown here is derived from an EMBL/GenBank/DDBJ whole genome shotgun (WGS) entry which is preliminary data.</text>
</comment>
<evidence type="ECO:0000256" key="1">
    <source>
        <dbReference type="SAM" id="MobiDB-lite"/>
    </source>
</evidence>
<evidence type="ECO:0000313" key="2">
    <source>
        <dbReference type="EMBL" id="KAK0983136.1"/>
    </source>
</evidence>
<feature type="compositionally biased region" description="Low complexity" evidence="1">
    <location>
        <begin position="483"/>
        <end position="497"/>
    </location>
</feature>
<dbReference type="AlphaFoldDB" id="A0AAN6QS33"/>
<name>A0AAN6QS33_9PEZI</name>